<dbReference type="AlphaFoldDB" id="A0A916ZGX5"/>
<dbReference type="PANTHER" id="PTHR43744:SF12">
    <property type="entry name" value="ABC TRANSPORTER PERMEASE PROTEIN MG189-RELATED"/>
    <property type="match status" value="1"/>
</dbReference>
<proteinExistence type="inferred from homology"/>
<evidence type="ECO:0000313" key="9">
    <source>
        <dbReference type="EMBL" id="GGD96742.1"/>
    </source>
</evidence>
<reference evidence="9" key="1">
    <citation type="journal article" date="2014" name="Int. J. Syst. Evol. Microbiol.">
        <title>Complete genome sequence of Corynebacterium casei LMG S-19264T (=DSM 44701T), isolated from a smear-ripened cheese.</title>
        <authorList>
            <consortium name="US DOE Joint Genome Institute (JGI-PGF)"/>
            <person name="Walter F."/>
            <person name="Albersmeier A."/>
            <person name="Kalinowski J."/>
            <person name="Ruckert C."/>
        </authorList>
    </citation>
    <scope>NUCLEOTIDE SEQUENCE</scope>
    <source>
        <strain evidence="9">CGMCC 1.15178</strain>
    </source>
</reference>
<feature type="transmembrane region" description="Helical" evidence="7">
    <location>
        <begin position="71"/>
        <end position="96"/>
    </location>
</feature>
<dbReference type="GO" id="GO:0005524">
    <property type="term" value="F:ATP binding"/>
    <property type="evidence" value="ECO:0007669"/>
    <property type="project" value="UniProtKB-KW"/>
</dbReference>
<dbReference type="CDD" id="cd06261">
    <property type="entry name" value="TM_PBP2"/>
    <property type="match status" value="1"/>
</dbReference>
<dbReference type="Proteomes" id="UP000612456">
    <property type="component" value="Unassembled WGS sequence"/>
</dbReference>
<evidence type="ECO:0000256" key="6">
    <source>
        <dbReference type="ARBA" id="ARBA00023136"/>
    </source>
</evidence>
<keyword evidence="9" id="KW-0067">ATP-binding</keyword>
<evidence type="ECO:0000256" key="3">
    <source>
        <dbReference type="ARBA" id="ARBA00022475"/>
    </source>
</evidence>
<keyword evidence="10" id="KW-1185">Reference proteome</keyword>
<dbReference type="InterPro" id="IPR000515">
    <property type="entry name" value="MetI-like"/>
</dbReference>
<feature type="transmembrane region" description="Helical" evidence="7">
    <location>
        <begin position="244"/>
        <end position="263"/>
    </location>
</feature>
<dbReference type="PROSITE" id="PS50928">
    <property type="entry name" value="ABC_TM1"/>
    <property type="match status" value="1"/>
</dbReference>
<feature type="transmembrane region" description="Helical" evidence="7">
    <location>
        <begin position="184"/>
        <end position="203"/>
    </location>
</feature>
<dbReference type="Pfam" id="PF00528">
    <property type="entry name" value="BPD_transp_1"/>
    <property type="match status" value="1"/>
</dbReference>
<dbReference type="GO" id="GO:0055085">
    <property type="term" value="P:transmembrane transport"/>
    <property type="evidence" value="ECO:0007669"/>
    <property type="project" value="InterPro"/>
</dbReference>
<feature type="transmembrane region" description="Helical" evidence="7">
    <location>
        <begin position="108"/>
        <end position="128"/>
    </location>
</feature>
<evidence type="ECO:0000256" key="1">
    <source>
        <dbReference type="ARBA" id="ARBA00004651"/>
    </source>
</evidence>
<feature type="transmembrane region" description="Helical" evidence="7">
    <location>
        <begin position="12"/>
        <end position="33"/>
    </location>
</feature>
<organism evidence="9 10">
    <name type="scientific">Paenibacillus nasutitermitis</name>
    <dbReference type="NCBI Taxonomy" id="1652958"/>
    <lineage>
        <taxon>Bacteria</taxon>
        <taxon>Bacillati</taxon>
        <taxon>Bacillota</taxon>
        <taxon>Bacilli</taxon>
        <taxon>Bacillales</taxon>
        <taxon>Paenibacillaceae</taxon>
        <taxon>Paenibacillus</taxon>
    </lineage>
</organism>
<protein>
    <submittedName>
        <fullName evidence="9">Sugar ABC transporter ATP-binding protein</fullName>
    </submittedName>
</protein>
<comment type="caution">
    <text evidence="9">The sequence shown here is derived from an EMBL/GenBank/DDBJ whole genome shotgun (WGS) entry which is preliminary data.</text>
</comment>
<feature type="transmembrane region" description="Helical" evidence="7">
    <location>
        <begin position="140"/>
        <end position="163"/>
    </location>
</feature>
<evidence type="ECO:0000256" key="5">
    <source>
        <dbReference type="ARBA" id="ARBA00022989"/>
    </source>
</evidence>
<keyword evidence="5 7" id="KW-1133">Transmembrane helix</keyword>
<feature type="domain" description="ABC transmembrane type-1" evidence="8">
    <location>
        <begin position="72"/>
        <end position="263"/>
    </location>
</feature>
<accession>A0A916ZGX5</accession>
<comment type="subcellular location">
    <subcellularLocation>
        <location evidence="1 7">Cell membrane</location>
        <topology evidence="1 7">Multi-pass membrane protein</topology>
    </subcellularLocation>
</comment>
<comment type="similarity">
    <text evidence="7">Belongs to the binding-protein-dependent transport system permease family.</text>
</comment>
<keyword evidence="6 7" id="KW-0472">Membrane</keyword>
<evidence type="ECO:0000256" key="7">
    <source>
        <dbReference type="RuleBase" id="RU363032"/>
    </source>
</evidence>
<dbReference type="GO" id="GO:0005886">
    <property type="term" value="C:plasma membrane"/>
    <property type="evidence" value="ECO:0007669"/>
    <property type="project" value="UniProtKB-SubCell"/>
</dbReference>
<sequence>MKTTIYEKMIRFCIFIVLLLIALVVVYPLFYMFTSSIKTSLEFSQNPLALPETLYLDNFKALYFRFSLVKLFSNTLIAVGGALILSFALSVPASFAFAKIRFKYRSTLYMAMIATMTIPGITFIIPNYLLMSKLGLIDNFLSVIIIWGVGSVANNVFLLTSLMRGLPNEVLEAVKMDGGSYLQVMTKIVVPLSIPGLMTVSIFNTTGWWNDLLTPLVYLQSDQMKTMTVAVATILRTYSSDYPLLLAGLFMTSVPPIVIYIILQGYIRKGLVIGAVK</sequence>
<keyword evidence="2 7" id="KW-0813">Transport</keyword>
<evidence type="ECO:0000259" key="8">
    <source>
        <dbReference type="PROSITE" id="PS50928"/>
    </source>
</evidence>
<name>A0A916ZGX5_9BACL</name>
<evidence type="ECO:0000256" key="4">
    <source>
        <dbReference type="ARBA" id="ARBA00022692"/>
    </source>
</evidence>
<dbReference type="EMBL" id="BMHP01000008">
    <property type="protein sequence ID" value="GGD96742.1"/>
    <property type="molecule type" value="Genomic_DNA"/>
</dbReference>
<dbReference type="Gene3D" id="1.10.3720.10">
    <property type="entry name" value="MetI-like"/>
    <property type="match status" value="1"/>
</dbReference>
<dbReference type="PANTHER" id="PTHR43744">
    <property type="entry name" value="ABC TRANSPORTER PERMEASE PROTEIN MG189-RELATED-RELATED"/>
    <property type="match status" value="1"/>
</dbReference>
<keyword evidence="9" id="KW-0547">Nucleotide-binding</keyword>
<keyword evidence="4 7" id="KW-0812">Transmembrane</keyword>
<reference evidence="9" key="2">
    <citation type="submission" date="2020-09" db="EMBL/GenBank/DDBJ databases">
        <authorList>
            <person name="Sun Q."/>
            <person name="Zhou Y."/>
        </authorList>
    </citation>
    <scope>NUCLEOTIDE SEQUENCE</scope>
    <source>
        <strain evidence="9">CGMCC 1.15178</strain>
    </source>
</reference>
<dbReference type="SUPFAM" id="SSF161098">
    <property type="entry name" value="MetI-like"/>
    <property type="match status" value="1"/>
</dbReference>
<keyword evidence="3" id="KW-1003">Cell membrane</keyword>
<dbReference type="RefSeq" id="WP_188999059.1">
    <property type="nucleotide sequence ID" value="NZ_BMHP01000008.1"/>
</dbReference>
<dbReference type="InterPro" id="IPR035906">
    <property type="entry name" value="MetI-like_sf"/>
</dbReference>
<gene>
    <name evidence="9" type="primary">ugpE</name>
    <name evidence="9" type="ORF">GCM10010911_64390</name>
</gene>
<evidence type="ECO:0000256" key="2">
    <source>
        <dbReference type="ARBA" id="ARBA00022448"/>
    </source>
</evidence>
<evidence type="ECO:0000313" key="10">
    <source>
        <dbReference type="Proteomes" id="UP000612456"/>
    </source>
</evidence>